<evidence type="ECO:0000259" key="6">
    <source>
        <dbReference type="Pfam" id="PF00327"/>
    </source>
</evidence>
<evidence type="ECO:0000256" key="4">
    <source>
        <dbReference type="ARBA" id="ARBA00035281"/>
    </source>
</evidence>
<keyword evidence="8" id="KW-1185">Reference proteome</keyword>
<evidence type="ECO:0000256" key="3">
    <source>
        <dbReference type="ARBA" id="ARBA00023274"/>
    </source>
</evidence>
<comment type="caution">
    <text evidence="7">The sequence shown here is derived from an EMBL/GenBank/DDBJ whole genome shotgun (WGS) entry which is preliminary data.</text>
</comment>
<accession>A0ABR1APF8</accession>
<dbReference type="InterPro" id="IPR005996">
    <property type="entry name" value="Ribosomal_uL30_bac-type"/>
</dbReference>
<dbReference type="Pfam" id="PF00327">
    <property type="entry name" value="Ribosomal_L30"/>
    <property type="match status" value="1"/>
</dbReference>
<reference evidence="7 8" key="1">
    <citation type="submission" date="2023-09" db="EMBL/GenBank/DDBJ databases">
        <title>Genomes of two closely related lineages of the louse Polyplax serrata with different host specificities.</title>
        <authorList>
            <person name="Martinu J."/>
            <person name="Tarabai H."/>
            <person name="Stefka J."/>
            <person name="Hypsa V."/>
        </authorList>
    </citation>
    <scope>NUCLEOTIDE SEQUENCE [LARGE SCALE GENOMIC DNA]</scope>
    <source>
        <strain evidence="7">98ZLc_SE</strain>
    </source>
</reference>
<gene>
    <name evidence="7" type="ORF">RUM44_011225</name>
</gene>
<dbReference type="PANTHER" id="PTHR15892">
    <property type="entry name" value="MITOCHONDRIAL RIBOSOMAL PROTEIN L30"/>
    <property type="match status" value="1"/>
</dbReference>
<proteinExistence type="inferred from homology"/>
<evidence type="ECO:0000313" key="7">
    <source>
        <dbReference type="EMBL" id="KAK6624366.1"/>
    </source>
</evidence>
<protein>
    <recommendedName>
        <fullName evidence="4">Large ribosomal subunit protein uL30m</fullName>
    </recommendedName>
    <alternativeName>
        <fullName evidence="5">39S ribosomal protein L30, mitochondrial</fullName>
    </alternativeName>
</protein>
<dbReference type="InterPro" id="IPR036919">
    <property type="entry name" value="Ribo_uL30_ferredoxin-like_sf"/>
</dbReference>
<dbReference type="PANTHER" id="PTHR15892:SF2">
    <property type="entry name" value="LARGE RIBOSOMAL SUBUNIT PROTEIN UL30M"/>
    <property type="match status" value="1"/>
</dbReference>
<dbReference type="SUPFAM" id="SSF55129">
    <property type="entry name" value="Ribosomal protein L30p/L7e"/>
    <property type="match status" value="1"/>
</dbReference>
<dbReference type="EMBL" id="JAWJWF010000046">
    <property type="protein sequence ID" value="KAK6624366.1"/>
    <property type="molecule type" value="Genomic_DNA"/>
</dbReference>
<keyword evidence="2" id="KW-0689">Ribosomal protein</keyword>
<dbReference type="Proteomes" id="UP001359485">
    <property type="component" value="Unassembled WGS sequence"/>
</dbReference>
<evidence type="ECO:0000256" key="5">
    <source>
        <dbReference type="ARBA" id="ARBA00035356"/>
    </source>
</evidence>
<feature type="domain" description="Large ribosomal subunit protein uL30-like ferredoxin-like fold" evidence="6">
    <location>
        <begin position="54"/>
        <end position="107"/>
    </location>
</feature>
<organism evidence="7 8">
    <name type="scientific">Polyplax serrata</name>
    <name type="common">Common mouse louse</name>
    <dbReference type="NCBI Taxonomy" id="468196"/>
    <lineage>
        <taxon>Eukaryota</taxon>
        <taxon>Metazoa</taxon>
        <taxon>Ecdysozoa</taxon>
        <taxon>Arthropoda</taxon>
        <taxon>Hexapoda</taxon>
        <taxon>Insecta</taxon>
        <taxon>Pterygota</taxon>
        <taxon>Neoptera</taxon>
        <taxon>Paraneoptera</taxon>
        <taxon>Psocodea</taxon>
        <taxon>Troctomorpha</taxon>
        <taxon>Phthiraptera</taxon>
        <taxon>Anoplura</taxon>
        <taxon>Polyplacidae</taxon>
        <taxon>Polyplax</taxon>
    </lineage>
</organism>
<sequence length="180" mass="21150">MNLQKIFSISSFLNKSVRSYSNKTTEGIPYYGFTYYPRSEDFKDPPYSPSKLFLVRRIKKRFQCNPAEKEVLLQLQLKGPKETRKDAIIVKNIPQINAMLWKVKHLVDIKPITYQGELPEDGCGTYLRENGELVISPSLRTSPESFKRTEEYINCKNRFTPHYHKTYLLQKWVKGEYDGE</sequence>
<evidence type="ECO:0000256" key="1">
    <source>
        <dbReference type="ARBA" id="ARBA00007594"/>
    </source>
</evidence>
<evidence type="ECO:0000256" key="2">
    <source>
        <dbReference type="ARBA" id="ARBA00022980"/>
    </source>
</evidence>
<name>A0ABR1APF8_POLSC</name>
<evidence type="ECO:0000313" key="8">
    <source>
        <dbReference type="Proteomes" id="UP001359485"/>
    </source>
</evidence>
<keyword evidence="3" id="KW-0687">Ribonucleoprotein</keyword>
<comment type="similarity">
    <text evidence="1">Belongs to the universal ribosomal protein uL30 family.</text>
</comment>
<dbReference type="InterPro" id="IPR016082">
    <property type="entry name" value="Ribosomal_uL30_ferredoxin-like"/>
</dbReference>